<dbReference type="GO" id="GO:0004674">
    <property type="term" value="F:protein serine/threonine kinase activity"/>
    <property type="evidence" value="ECO:0007669"/>
    <property type="project" value="TreeGrafter"/>
</dbReference>
<accession>A0A2Z6RJD8</accession>
<feature type="domain" description="Protein kinase" evidence="1">
    <location>
        <begin position="313"/>
        <end position="592"/>
    </location>
</feature>
<keyword evidence="3" id="KW-1185">Reference proteome</keyword>
<dbReference type="PANTHER" id="PTHR44329">
    <property type="entry name" value="SERINE/THREONINE-PROTEIN KINASE TNNI3K-RELATED"/>
    <property type="match status" value="1"/>
</dbReference>
<dbReference type="InterPro" id="IPR001245">
    <property type="entry name" value="Ser-Thr/Tyr_kinase_cat_dom"/>
</dbReference>
<dbReference type="EMBL" id="BEXD01003815">
    <property type="protein sequence ID" value="GBC02211.1"/>
    <property type="molecule type" value="Genomic_DNA"/>
</dbReference>
<gene>
    <name evidence="2" type="ORF">RclHR1_00450046</name>
</gene>
<dbReference type="PROSITE" id="PS50011">
    <property type="entry name" value="PROTEIN_KINASE_DOM"/>
    <property type="match status" value="1"/>
</dbReference>
<organism evidence="2 3">
    <name type="scientific">Rhizophagus clarus</name>
    <dbReference type="NCBI Taxonomy" id="94130"/>
    <lineage>
        <taxon>Eukaryota</taxon>
        <taxon>Fungi</taxon>
        <taxon>Fungi incertae sedis</taxon>
        <taxon>Mucoromycota</taxon>
        <taxon>Glomeromycotina</taxon>
        <taxon>Glomeromycetes</taxon>
        <taxon>Glomerales</taxon>
        <taxon>Glomeraceae</taxon>
        <taxon>Rhizophagus</taxon>
    </lineage>
</organism>
<sequence>MSGHESSYSFSWVFCKCSVSFWYTFSNKCLTGNECSFSFIFTFRNTCSIIITLTFRNIYSYIISLSYTFVNKRWSYKISWIDNERNYYNICEENDQLHKVLFFKSSDYDLDRYERSDYDLDRYERSAKYESAKLILCEKCNQKINSIICFECYGKVNGKVNDHENEKEYPIMFGTCGGCFEIIENCDGCLTCKLKNVFINYINYFCGRKFKKCDPILCLDCNRNIDRLIMCFNCYNSETNYEKKCHMKFGRCKECCRIIKGYYGCLFCNQMRFKRKFDRWYSGNTEIDELIRYHQISARDLNNILEWIPYDKFTDIKYIAEGGFAKVYSATWTDGFIINWDQESNNWKRSGAYKVALKVLKNSRDMSLDFINEIKNLTKIPNNCEGIIKSYGITQDPITSNYALVFKLEDCDLRHCLRQYFNSCPNKKQYIENICLGLKNIHKYGLIHKDLHLGNVLCSNWTSAYISDFGFSKPADENSLHTNTINTYGVLPYMAPEILRGKEYTQESDVYSLGIVINEIISEIPPFYNRSHDYYLAIDICRGLRPNIKKDLPDELKELIQKCWDADPNNRPTSEVVFNTIKRIKCAKEALLFDFNESEFDTYHHPQAIYTSRFLSFKILPEPVNCLNQEKFISRCTVTGIKNNYSECLDCAIRCF</sequence>
<evidence type="ECO:0000313" key="3">
    <source>
        <dbReference type="Proteomes" id="UP000247702"/>
    </source>
</evidence>
<evidence type="ECO:0000259" key="1">
    <source>
        <dbReference type="PROSITE" id="PS50011"/>
    </source>
</evidence>
<dbReference type="Gene3D" id="1.10.510.10">
    <property type="entry name" value="Transferase(Phosphotransferase) domain 1"/>
    <property type="match status" value="1"/>
</dbReference>
<protein>
    <recommendedName>
        <fullName evidence="1">Protein kinase domain-containing protein</fullName>
    </recommendedName>
</protein>
<dbReference type="SUPFAM" id="SSF56112">
    <property type="entry name" value="Protein kinase-like (PK-like)"/>
    <property type="match status" value="1"/>
</dbReference>
<dbReference type="InterPro" id="IPR000719">
    <property type="entry name" value="Prot_kinase_dom"/>
</dbReference>
<evidence type="ECO:0000313" key="2">
    <source>
        <dbReference type="EMBL" id="GBC02211.1"/>
    </source>
</evidence>
<reference evidence="2 3" key="1">
    <citation type="submission" date="2017-11" db="EMBL/GenBank/DDBJ databases">
        <title>The genome of Rhizophagus clarus HR1 reveals common genetic basis of auxotrophy among arbuscular mycorrhizal fungi.</title>
        <authorList>
            <person name="Kobayashi Y."/>
        </authorList>
    </citation>
    <scope>NUCLEOTIDE SEQUENCE [LARGE SCALE GENOMIC DNA]</scope>
    <source>
        <strain evidence="2 3">HR1</strain>
    </source>
</reference>
<dbReference type="GO" id="GO:0005524">
    <property type="term" value="F:ATP binding"/>
    <property type="evidence" value="ECO:0007669"/>
    <property type="project" value="InterPro"/>
</dbReference>
<dbReference type="InterPro" id="IPR011009">
    <property type="entry name" value="Kinase-like_dom_sf"/>
</dbReference>
<dbReference type="Proteomes" id="UP000247702">
    <property type="component" value="Unassembled WGS sequence"/>
</dbReference>
<name>A0A2Z6RJD8_9GLOM</name>
<dbReference type="AlphaFoldDB" id="A0A2Z6RJD8"/>
<dbReference type="InterPro" id="IPR051681">
    <property type="entry name" value="Ser/Thr_Kinases-Pseudokinases"/>
</dbReference>
<comment type="caution">
    <text evidence="2">The sequence shown here is derived from an EMBL/GenBank/DDBJ whole genome shotgun (WGS) entry which is preliminary data.</text>
</comment>
<dbReference type="Pfam" id="PF07714">
    <property type="entry name" value="PK_Tyr_Ser-Thr"/>
    <property type="match status" value="1"/>
</dbReference>
<proteinExistence type="predicted"/>